<evidence type="ECO:0000313" key="3">
    <source>
        <dbReference type="Proteomes" id="UP001372338"/>
    </source>
</evidence>
<evidence type="ECO:0000313" key="2">
    <source>
        <dbReference type="EMBL" id="KAK7247076.1"/>
    </source>
</evidence>
<keyword evidence="1" id="KW-0812">Transmembrane</keyword>
<keyword evidence="3" id="KW-1185">Reference proteome</keyword>
<organism evidence="2 3">
    <name type="scientific">Crotalaria pallida</name>
    <name type="common">Smooth rattlebox</name>
    <name type="synonym">Crotalaria striata</name>
    <dbReference type="NCBI Taxonomy" id="3830"/>
    <lineage>
        <taxon>Eukaryota</taxon>
        <taxon>Viridiplantae</taxon>
        <taxon>Streptophyta</taxon>
        <taxon>Embryophyta</taxon>
        <taxon>Tracheophyta</taxon>
        <taxon>Spermatophyta</taxon>
        <taxon>Magnoliopsida</taxon>
        <taxon>eudicotyledons</taxon>
        <taxon>Gunneridae</taxon>
        <taxon>Pentapetalae</taxon>
        <taxon>rosids</taxon>
        <taxon>fabids</taxon>
        <taxon>Fabales</taxon>
        <taxon>Fabaceae</taxon>
        <taxon>Papilionoideae</taxon>
        <taxon>50 kb inversion clade</taxon>
        <taxon>genistoids sensu lato</taxon>
        <taxon>core genistoids</taxon>
        <taxon>Crotalarieae</taxon>
        <taxon>Crotalaria</taxon>
    </lineage>
</organism>
<dbReference type="Proteomes" id="UP001372338">
    <property type="component" value="Unassembled WGS sequence"/>
</dbReference>
<reference evidence="2 3" key="1">
    <citation type="submission" date="2024-01" db="EMBL/GenBank/DDBJ databases">
        <title>The genomes of 5 underutilized Papilionoideae crops provide insights into root nodulation and disease resistanc.</title>
        <authorList>
            <person name="Yuan L."/>
        </authorList>
    </citation>
    <scope>NUCLEOTIDE SEQUENCE [LARGE SCALE GENOMIC DNA]</scope>
    <source>
        <strain evidence="2">ZHUSHIDOU_FW_LH</strain>
        <tissue evidence="2">Leaf</tissue>
    </source>
</reference>
<proteinExistence type="predicted"/>
<protein>
    <submittedName>
        <fullName evidence="2">Uncharacterized protein</fullName>
    </submittedName>
</protein>
<dbReference type="AlphaFoldDB" id="A0AAN9E7A9"/>
<sequence>MLLTNFSYVKLILPIFLIDLFTFTKSNIISFLLILASFSVVLIKNTYLSSCSFKASVFFFTLQWIVRASSSAAPHHHLIR</sequence>
<comment type="caution">
    <text evidence="2">The sequence shown here is derived from an EMBL/GenBank/DDBJ whole genome shotgun (WGS) entry which is preliminary data.</text>
</comment>
<keyword evidence="1" id="KW-0472">Membrane</keyword>
<keyword evidence="1" id="KW-1133">Transmembrane helix</keyword>
<gene>
    <name evidence="2" type="ORF">RIF29_41952</name>
</gene>
<accession>A0AAN9E7A9</accession>
<evidence type="ECO:0000256" key="1">
    <source>
        <dbReference type="SAM" id="Phobius"/>
    </source>
</evidence>
<name>A0AAN9E7A9_CROPI</name>
<feature type="transmembrane region" description="Helical" evidence="1">
    <location>
        <begin position="12"/>
        <end position="35"/>
    </location>
</feature>
<dbReference type="EMBL" id="JAYWIO010000008">
    <property type="protein sequence ID" value="KAK7247076.1"/>
    <property type="molecule type" value="Genomic_DNA"/>
</dbReference>